<dbReference type="RefSeq" id="WP_092163495.1">
    <property type="nucleotide sequence ID" value="NZ_FNGA01000008.1"/>
</dbReference>
<dbReference type="PANTHER" id="PTHR43155:SF2">
    <property type="entry name" value="CYCLIC DI-GMP PHOSPHODIESTERASE PA4108"/>
    <property type="match status" value="1"/>
</dbReference>
<dbReference type="PANTHER" id="PTHR43155">
    <property type="entry name" value="CYCLIC DI-GMP PHOSPHODIESTERASE PA4108-RELATED"/>
    <property type="match status" value="1"/>
</dbReference>
<dbReference type="Gene3D" id="1.10.3210.10">
    <property type="entry name" value="Hypothetical protein af1432"/>
    <property type="match status" value="1"/>
</dbReference>
<dbReference type="CDD" id="cd00077">
    <property type="entry name" value="HDc"/>
    <property type="match status" value="1"/>
</dbReference>
<keyword evidence="3" id="KW-1185">Reference proteome</keyword>
<dbReference type="SMART" id="SM00471">
    <property type="entry name" value="HDc"/>
    <property type="match status" value="1"/>
</dbReference>
<reference evidence="3" key="1">
    <citation type="submission" date="2016-10" db="EMBL/GenBank/DDBJ databases">
        <authorList>
            <person name="Varghese N."/>
            <person name="Submissions S."/>
        </authorList>
    </citation>
    <scope>NUCLEOTIDE SEQUENCE [LARGE SCALE GENOMIC DNA]</scope>
    <source>
        <strain evidence="3">DSM 16995</strain>
    </source>
</reference>
<dbReference type="AlphaFoldDB" id="A0A1G9LR42"/>
<dbReference type="InterPro" id="IPR006675">
    <property type="entry name" value="HDIG_dom"/>
</dbReference>
<dbReference type="NCBIfam" id="TIGR00277">
    <property type="entry name" value="HDIG"/>
    <property type="match status" value="1"/>
</dbReference>
<dbReference type="SUPFAM" id="SSF109604">
    <property type="entry name" value="HD-domain/PDEase-like"/>
    <property type="match status" value="1"/>
</dbReference>
<feature type="domain" description="HD-GYP" evidence="1">
    <location>
        <begin position="154"/>
        <end position="350"/>
    </location>
</feature>
<organism evidence="2 3">
    <name type="scientific">Maridesulfovibrio ferrireducens</name>
    <dbReference type="NCBI Taxonomy" id="246191"/>
    <lineage>
        <taxon>Bacteria</taxon>
        <taxon>Pseudomonadati</taxon>
        <taxon>Thermodesulfobacteriota</taxon>
        <taxon>Desulfovibrionia</taxon>
        <taxon>Desulfovibrionales</taxon>
        <taxon>Desulfovibrionaceae</taxon>
        <taxon>Maridesulfovibrio</taxon>
    </lineage>
</organism>
<sequence>MSGSKGSEYLIEIDRLRPGVFIRLQGVPWYRHPFLTSSFRIKDFDQIETLRALNVKKVICVPDESLTTPLDVSRKSKVAPHSVLPGENPVPDGYYDEKNKRIKVLREKKASVARAVKKYSLSLSQIETLMLSISRGNDQFIEDAIQFSSDLSSYFLEDCESIMHVLNIQDDQNDSLYYHSLNVTVLSLILGRSIGLAETEMRDLAMGAMFHDIGKSKIEKKILRKKGKLTNVERSVIQKHPFYGVQILSKNENFPKEAMKIVYQHHERCDGKGYPKKMQFNELSKLTKILSVANFYDGLINKHDSSKSLTPYQALSYMYTKYSGMLDKESLSVFIRCMGIYPPGTIVLLNNDQIGMVVSVNLAKPLSPSIVLYDPQIPKKEALILDLEHESDFTITDSVSPAKLSNDVYEYLSPRSRITYFVDPDSVSEV</sequence>
<dbReference type="InterPro" id="IPR037522">
    <property type="entry name" value="HD_GYP_dom"/>
</dbReference>
<dbReference type="STRING" id="246191.SAMN05660337_3483"/>
<dbReference type="Pfam" id="PF11871">
    <property type="entry name" value="DUF3391"/>
    <property type="match status" value="1"/>
</dbReference>
<accession>A0A1G9LR42</accession>
<dbReference type="OrthoDB" id="9802066at2"/>
<dbReference type="Pfam" id="PF13487">
    <property type="entry name" value="HD_5"/>
    <property type="match status" value="1"/>
</dbReference>
<protein>
    <submittedName>
        <fullName evidence="2">HDIG domain-containing protein</fullName>
    </submittedName>
</protein>
<gene>
    <name evidence="2" type="ORF">SAMN05660337_3483</name>
</gene>
<name>A0A1G9LR42_9BACT</name>
<evidence type="ECO:0000313" key="2">
    <source>
        <dbReference type="EMBL" id="SDL64408.1"/>
    </source>
</evidence>
<proteinExistence type="predicted"/>
<evidence type="ECO:0000259" key="1">
    <source>
        <dbReference type="PROSITE" id="PS51832"/>
    </source>
</evidence>
<dbReference type="Proteomes" id="UP000199053">
    <property type="component" value="Unassembled WGS sequence"/>
</dbReference>
<evidence type="ECO:0000313" key="3">
    <source>
        <dbReference type="Proteomes" id="UP000199053"/>
    </source>
</evidence>
<dbReference type="InterPro" id="IPR021812">
    <property type="entry name" value="DUF3391"/>
</dbReference>
<dbReference type="PROSITE" id="PS51832">
    <property type="entry name" value="HD_GYP"/>
    <property type="match status" value="1"/>
</dbReference>
<dbReference type="InterPro" id="IPR003607">
    <property type="entry name" value="HD/PDEase_dom"/>
</dbReference>
<dbReference type="EMBL" id="FNGA01000008">
    <property type="protein sequence ID" value="SDL64408.1"/>
    <property type="molecule type" value="Genomic_DNA"/>
</dbReference>